<keyword evidence="9 13" id="KW-0234">DNA repair</keyword>
<dbReference type="InterPro" id="IPR003711">
    <property type="entry name" value="CarD-like/TRCF_RID"/>
</dbReference>
<dbReference type="SUPFAM" id="SSF143517">
    <property type="entry name" value="TRCF domain-like"/>
    <property type="match status" value="1"/>
</dbReference>
<dbReference type="InterPro" id="IPR001650">
    <property type="entry name" value="Helicase_C-like"/>
</dbReference>
<evidence type="ECO:0000256" key="12">
    <source>
        <dbReference type="ARBA" id="ARBA00070128"/>
    </source>
</evidence>
<dbReference type="GO" id="GO:0000716">
    <property type="term" value="P:transcription-coupled nucleotide-excision repair, DNA damage recognition"/>
    <property type="evidence" value="ECO:0007669"/>
    <property type="project" value="UniProtKB-UniRule"/>
</dbReference>
<dbReference type="InterPro" id="IPR011545">
    <property type="entry name" value="DEAD/DEAH_box_helicase_dom"/>
</dbReference>
<dbReference type="InterPro" id="IPR036101">
    <property type="entry name" value="CarD-like/TRCF_RID_sf"/>
</dbReference>
<dbReference type="HOGENOM" id="CLU_005122_1_1_9"/>
<feature type="domain" description="Helicase C-terminal" evidence="15">
    <location>
        <begin position="820"/>
        <end position="974"/>
    </location>
</feature>
<dbReference type="SMART" id="SM00982">
    <property type="entry name" value="TRCF"/>
    <property type="match status" value="1"/>
</dbReference>
<dbReference type="EC" id="3.6.4.-" evidence="13"/>
<comment type="similarity">
    <text evidence="10 13">In the N-terminal section; belongs to the UvrB family.</text>
</comment>
<evidence type="ECO:0000256" key="13">
    <source>
        <dbReference type="HAMAP-Rule" id="MF_00969"/>
    </source>
</evidence>
<sequence length="1193" mass="135461">MLDQLFTQAFDQGVQSICQGQQESNLPHLVTGLDSSARAIFIAKLYREQPGQMVVIEPNAGQSSQLIEDLNYLLPEVTVLSFPAEESLALEYTTQSLEGVAQRVETLQALINQEPVIVVSGVAGLRRRLTPTEDWLASQIRLELGIEMERDQLETALFQLGYQRESMVKSPGEFSVRGAIVDYYPLNSEHPIRLDFFDTELDSIRYFDAESQTSIANLSNVVIEPAKDLLFHPEQQLSIQKILQHELKQAIKKIKEPELAQKLTDQMTQQIEDLTKGQPLKYASAFLSYYDREGTSILDYLRPGGTLVVNEFDKVHQLELEMVESNQFWLEQETAKGYLFPHQLIKMSAFDLIKSYQGHLVYFALIQKGLAKTSLAGIHSYQYRSMNPFFNQMPLVKTEMDHWLRQGQKIQVLVESKQRADKVRAIFSDHQIQPTHFQESEPYEGAVNLLVGNLSQGFELPLDHWVVLTEKELFNRMKKRTIKQQKLTNAERIKSYNDLEVGDFVVHVNHGIGRYTGVETMEIGGVHRDLLTIEYQNNARVMVPVDQLHLLQKYVASGEAKTPRVHKLGGTEWSKTKQKVSSKIEDIADELIALYAQREQEKGYAFDKDTPEQAEFEAAFPYVETPDQLQSTQEIKHDMERDRPMDRLLIGDVGYGKTEVAMRAIFKAVIEGKQAAFLVPTTILAQQHYHSLLERFSDYPFEIRMLSRFVSKADQQQTIKDLKIGACQIVVGTHRLLSQDVDFLDLGLLIVDEEQRFGVKHKERLKQLRSQVDVLTLTATPIPRTLHMSMIGVRDLSVIETPPSNRYPVQTYVMERNDGAIKSAIEREMARGGQCFYLYNRVATIYQRAQAIQDLVPQARVAVAHGQMSEVELENILYDFIQGEYDVLVTTTIIETGVDIPNANTLFIDHADRMGLSTLYQLRGRVGRTNRIAFAYLMYDPMKQLSEISEKRLNAIREFTELGSGFKIAMRDLSIRGAGNLLGAQQSGFIDSVGFDLYSQMLKEAVDRKQNKEGTGLGTRTVETEIDLGIDAYLPASYIQDERQKIAAYKAIQQINDAGSHRDMQDQLIDRYGEYPDPVADLLDIALLQSLASQIGILQIKRRHQSVVVTFEGGTSQVLYGPRVFQALEGVQAKAKVRQHQQVLTVDLLVQGLASDQIISLLLKFTQQAQAVLNDYQQKETGLKETFTNQKEE</sequence>
<gene>
    <name evidence="13" type="primary">mfd</name>
    <name evidence="16" type="ORF">HMPREF9708_00823</name>
</gene>
<dbReference type="Pfam" id="PF00271">
    <property type="entry name" value="Helicase_C"/>
    <property type="match status" value="1"/>
</dbReference>
<dbReference type="OrthoDB" id="9804325at2"/>
<evidence type="ECO:0000256" key="2">
    <source>
        <dbReference type="ARBA" id="ARBA00022490"/>
    </source>
</evidence>
<comment type="similarity">
    <text evidence="11 13">In the C-terminal section; belongs to the helicase family. RecG subfamily.</text>
</comment>
<reference evidence="16 17" key="1">
    <citation type="submission" date="2012-01" db="EMBL/GenBank/DDBJ databases">
        <title>The Genome Sequence of Facklamia languida CCUG 37842.</title>
        <authorList>
            <consortium name="The Broad Institute Genome Sequencing Platform"/>
            <person name="Earl A."/>
            <person name="Ward D."/>
            <person name="Feldgarden M."/>
            <person name="Gevers D."/>
            <person name="Huys G."/>
            <person name="Young S.K."/>
            <person name="Zeng Q."/>
            <person name="Gargeya S."/>
            <person name="Fitzgerald M."/>
            <person name="Haas B."/>
            <person name="Abouelleil A."/>
            <person name="Alvarado L."/>
            <person name="Arachchi H.M."/>
            <person name="Berlin A."/>
            <person name="Chapman S.B."/>
            <person name="Gearin G."/>
            <person name="Goldberg J."/>
            <person name="Griggs A."/>
            <person name="Gujja S."/>
            <person name="Hansen M."/>
            <person name="Heiman D."/>
            <person name="Howarth C."/>
            <person name="Larimer J."/>
            <person name="Lui A."/>
            <person name="MacDonald P.J.P."/>
            <person name="McCowen C."/>
            <person name="Montmayeur A."/>
            <person name="Murphy C."/>
            <person name="Neiman D."/>
            <person name="Pearson M."/>
            <person name="Priest M."/>
            <person name="Roberts A."/>
            <person name="Saif S."/>
            <person name="Shea T."/>
            <person name="Sisk P."/>
            <person name="Stolte C."/>
            <person name="Sykes S."/>
            <person name="Wortman J."/>
            <person name="Nusbaum C."/>
            <person name="Birren B."/>
        </authorList>
    </citation>
    <scope>NUCLEOTIDE SEQUENCE [LARGE SCALE GENOMIC DNA]</scope>
    <source>
        <strain evidence="16 17">CCUG 37842</strain>
    </source>
</reference>
<comment type="subcellular location">
    <subcellularLocation>
        <location evidence="1 13">Cytoplasm</location>
    </subcellularLocation>
</comment>
<dbReference type="SUPFAM" id="SSF52540">
    <property type="entry name" value="P-loop containing nucleoside triphosphate hydrolases"/>
    <property type="match status" value="4"/>
</dbReference>
<keyword evidence="4 13" id="KW-0227">DNA damage</keyword>
<dbReference type="PROSITE" id="PS51194">
    <property type="entry name" value="HELICASE_CTER"/>
    <property type="match status" value="1"/>
</dbReference>
<evidence type="ECO:0000313" key="17">
    <source>
        <dbReference type="Proteomes" id="UP000006190"/>
    </source>
</evidence>
<dbReference type="PROSITE" id="PS51192">
    <property type="entry name" value="HELICASE_ATP_BIND_1"/>
    <property type="match status" value="1"/>
</dbReference>
<dbReference type="Gene3D" id="2.40.10.170">
    <property type="match status" value="1"/>
</dbReference>
<dbReference type="SMART" id="SM00487">
    <property type="entry name" value="DEXDc"/>
    <property type="match status" value="1"/>
</dbReference>
<dbReference type="GO" id="GO:0006355">
    <property type="term" value="P:regulation of DNA-templated transcription"/>
    <property type="evidence" value="ECO:0007669"/>
    <property type="project" value="UniProtKB-UniRule"/>
</dbReference>
<organism evidence="16 17">
    <name type="scientific">Facklamia languida CCUG 37842</name>
    <dbReference type="NCBI Taxonomy" id="883113"/>
    <lineage>
        <taxon>Bacteria</taxon>
        <taxon>Bacillati</taxon>
        <taxon>Bacillota</taxon>
        <taxon>Bacilli</taxon>
        <taxon>Lactobacillales</taxon>
        <taxon>Aerococcaceae</taxon>
        <taxon>Facklamia</taxon>
    </lineage>
</organism>
<dbReference type="Proteomes" id="UP000006190">
    <property type="component" value="Unassembled WGS sequence"/>
</dbReference>
<dbReference type="eggNOG" id="COG1197">
    <property type="taxonomic scope" value="Bacteria"/>
</dbReference>
<dbReference type="HAMAP" id="MF_00969">
    <property type="entry name" value="TRCF"/>
    <property type="match status" value="1"/>
</dbReference>
<dbReference type="Gene3D" id="3.40.50.11180">
    <property type="match status" value="1"/>
</dbReference>
<evidence type="ECO:0000256" key="6">
    <source>
        <dbReference type="ARBA" id="ARBA00022806"/>
    </source>
</evidence>
<protein>
    <recommendedName>
        <fullName evidence="12 13">Transcription-repair-coupling factor</fullName>
        <shortName evidence="13">TRCF</shortName>
        <ecNumber evidence="13">3.6.4.-</ecNumber>
    </recommendedName>
</protein>
<name>H3NIY4_9LACT</name>
<keyword evidence="2 13" id="KW-0963">Cytoplasm</keyword>
<dbReference type="Pfam" id="PF17757">
    <property type="entry name" value="UvrB_inter"/>
    <property type="match status" value="1"/>
</dbReference>
<evidence type="ECO:0000256" key="11">
    <source>
        <dbReference type="ARBA" id="ARBA00061399"/>
    </source>
</evidence>
<dbReference type="AlphaFoldDB" id="H3NIY4"/>
<dbReference type="InterPro" id="IPR037235">
    <property type="entry name" value="TRCF-like_C_D7"/>
</dbReference>
<dbReference type="InterPro" id="IPR014001">
    <property type="entry name" value="Helicase_ATP-bd"/>
</dbReference>
<evidence type="ECO:0000256" key="9">
    <source>
        <dbReference type="ARBA" id="ARBA00023204"/>
    </source>
</evidence>
<keyword evidence="6" id="KW-0347">Helicase</keyword>
<dbReference type="GO" id="GO:0005524">
    <property type="term" value="F:ATP binding"/>
    <property type="evidence" value="ECO:0007669"/>
    <property type="project" value="UniProtKB-UniRule"/>
</dbReference>
<evidence type="ECO:0000259" key="14">
    <source>
        <dbReference type="PROSITE" id="PS51192"/>
    </source>
</evidence>
<dbReference type="InterPro" id="IPR027417">
    <property type="entry name" value="P-loop_NTPase"/>
</dbReference>
<evidence type="ECO:0000256" key="1">
    <source>
        <dbReference type="ARBA" id="ARBA00004496"/>
    </source>
</evidence>
<dbReference type="NCBIfam" id="TIGR00580">
    <property type="entry name" value="mfd"/>
    <property type="match status" value="1"/>
</dbReference>
<comment type="function">
    <text evidence="13">Couples transcription and DNA repair by recognizing RNA polymerase (RNAP) stalled at DNA lesions. Mediates ATP-dependent release of RNAP and its truncated transcript from the DNA, and recruitment of nucleotide excision repair machinery to the damaged site.</text>
</comment>
<dbReference type="FunFam" id="3.40.50.300:FF:000546">
    <property type="entry name" value="Transcription-repair-coupling factor"/>
    <property type="match status" value="1"/>
</dbReference>
<dbReference type="GO" id="GO:0005737">
    <property type="term" value="C:cytoplasm"/>
    <property type="evidence" value="ECO:0007669"/>
    <property type="project" value="UniProtKB-SubCell"/>
</dbReference>
<dbReference type="EMBL" id="AGEG01000009">
    <property type="protein sequence ID" value="EHR37262.1"/>
    <property type="molecule type" value="Genomic_DNA"/>
</dbReference>
<dbReference type="Gene3D" id="3.30.2060.10">
    <property type="entry name" value="Penicillin-binding protein 1b domain"/>
    <property type="match status" value="1"/>
</dbReference>
<dbReference type="PATRIC" id="fig|883113.3.peg.821"/>
<keyword evidence="5 13" id="KW-0378">Hydrolase</keyword>
<comment type="caution">
    <text evidence="16">The sequence shown here is derived from an EMBL/GenBank/DDBJ whole genome shotgun (WGS) entry which is preliminary data.</text>
</comment>
<dbReference type="Pfam" id="PF00270">
    <property type="entry name" value="DEAD"/>
    <property type="match status" value="1"/>
</dbReference>
<evidence type="ECO:0000256" key="8">
    <source>
        <dbReference type="ARBA" id="ARBA00023125"/>
    </source>
</evidence>
<dbReference type="PANTHER" id="PTHR47964:SF1">
    <property type="entry name" value="ATP-DEPENDENT DNA HELICASE HOMOLOG RECG, CHLOROPLASTIC"/>
    <property type="match status" value="1"/>
</dbReference>
<dbReference type="GO" id="GO:0016787">
    <property type="term" value="F:hydrolase activity"/>
    <property type="evidence" value="ECO:0007669"/>
    <property type="project" value="UniProtKB-KW"/>
</dbReference>
<evidence type="ECO:0000256" key="4">
    <source>
        <dbReference type="ARBA" id="ARBA00022763"/>
    </source>
</evidence>
<dbReference type="SUPFAM" id="SSF141259">
    <property type="entry name" value="CarD-like"/>
    <property type="match status" value="1"/>
</dbReference>
<dbReference type="Pfam" id="PF02559">
    <property type="entry name" value="CarD_TRCF_RID"/>
    <property type="match status" value="1"/>
</dbReference>
<dbReference type="STRING" id="883113.HMPREF9708_00823"/>
<proteinExistence type="inferred from homology"/>
<keyword evidence="7 13" id="KW-0067">ATP-binding</keyword>
<evidence type="ECO:0000256" key="10">
    <source>
        <dbReference type="ARBA" id="ARBA00061104"/>
    </source>
</evidence>
<keyword evidence="8 13" id="KW-0238">DNA-binding</keyword>
<dbReference type="Gene3D" id="3.40.50.300">
    <property type="entry name" value="P-loop containing nucleotide triphosphate hydrolases"/>
    <property type="match status" value="2"/>
</dbReference>
<dbReference type="GO" id="GO:0003684">
    <property type="term" value="F:damaged DNA binding"/>
    <property type="evidence" value="ECO:0007669"/>
    <property type="project" value="InterPro"/>
</dbReference>
<dbReference type="InterPro" id="IPR047112">
    <property type="entry name" value="RecG/Mfd"/>
</dbReference>
<dbReference type="SMART" id="SM00490">
    <property type="entry name" value="HELICc"/>
    <property type="match status" value="1"/>
</dbReference>
<dbReference type="InterPro" id="IPR041471">
    <property type="entry name" value="UvrB_inter"/>
</dbReference>
<dbReference type="CDD" id="cd17991">
    <property type="entry name" value="DEXHc_TRCF"/>
    <property type="match status" value="1"/>
</dbReference>
<dbReference type="PANTHER" id="PTHR47964">
    <property type="entry name" value="ATP-DEPENDENT DNA HELICASE HOMOLOG RECG, CHLOROPLASTIC"/>
    <property type="match status" value="1"/>
</dbReference>
<accession>H3NIY4</accession>
<dbReference type="RefSeq" id="WP_006308930.1">
    <property type="nucleotide sequence ID" value="NZ_JH601133.1"/>
</dbReference>
<dbReference type="GO" id="GO:0003678">
    <property type="term" value="F:DNA helicase activity"/>
    <property type="evidence" value="ECO:0007669"/>
    <property type="project" value="TreeGrafter"/>
</dbReference>
<dbReference type="Gene3D" id="3.90.1150.50">
    <property type="entry name" value="Transcription-repair-coupling factor, D7 domain"/>
    <property type="match status" value="1"/>
</dbReference>
<dbReference type="InterPro" id="IPR048635">
    <property type="entry name" value="MFD_D3"/>
</dbReference>
<keyword evidence="3 13" id="KW-0547">Nucleotide-binding</keyword>
<dbReference type="Pfam" id="PF21132">
    <property type="entry name" value="MFD_D3"/>
    <property type="match status" value="1"/>
</dbReference>
<dbReference type="InterPro" id="IPR005118">
    <property type="entry name" value="TRCF_C"/>
</dbReference>
<feature type="domain" description="Helicase ATP-binding" evidence="14">
    <location>
        <begin position="638"/>
        <end position="799"/>
    </location>
</feature>
<evidence type="ECO:0000259" key="15">
    <source>
        <dbReference type="PROSITE" id="PS51194"/>
    </source>
</evidence>
<dbReference type="InterPro" id="IPR004576">
    <property type="entry name" value="Mfd"/>
</dbReference>
<dbReference type="SMART" id="SM01058">
    <property type="entry name" value="CarD_TRCF"/>
    <property type="match status" value="1"/>
</dbReference>
<evidence type="ECO:0000256" key="5">
    <source>
        <dbReference type="ARBA" id="ARBA00022801"/>
    </source>
</evidence>
<evidence type="ECO:0000256" key="7">
    <source>
        <dbReference type="ARBA" id="ARBA00022840"/>
    </source>
</evidence>
<evidence type="ECO:0000256" key="3">
    <source>
        <dbReference type="ARBA" id="ARBA00022741"/>
    </source>
</evidence>
<keyword evidence="17" id="KW-1185">Reference proteome</keyword>
<evidence type="ECO:0000313" key="16">
    <source>
        <dbReference type="EMBL" id="EHR37262.1"/>
    </source>
</evidence>
<dbReference type="Gene3D" id="3.40.50.11140">
    <property type="match status" value="1"/>
</dbReference>
<dbReference type="Pfam" id="PF03461">
    <property type="entry name" value="TRCF"/>
    <property type="match status" value="1"/>
</dbReference>